<dbReference type="Pfam" id="PF13193">
    <property type="entry name" value="AMP-binding_C"/>
    <property type="match status" value="1"/>
</dbReference>
<keyword evidence="4" id="KW-0443">Lipid metabolism</keyword>
<proteinExistence type="inferred from homology"/>
<evidence type="ECO:0000313" key="7">
    <source>
        <dbReference type="EMBL" id="MDM5147657.1"/>
    </source>
</evidence>
<comment type="caution">
    <text evidence="7">The sequence shown here is derived from an EMBL/GenBank/DDBJ whole genome shotgun (WGS) entry which is preliminary data.</text>
</comment>
<reference evidence="7" key="1">
    <citation type="submission" date="2022-08" db="EMBL/GenBank/DDBJ databases">
        <authorList>
            <person name="Dzunkova M."/>
            <person name="La Clair J."/>
            <person name="Tyml T."/>
            <person name="Doud D."/>
            <person name="Schulz F."/>
            <person name="Piquer S."/>
            <person name="Porcel Sanchis D."/>
            <person name="Osborn A."/>
            <person name="Robinson D."/>
            <person name="Louie K.B."/>
            <person name="Bowen B.P."/>
            <person name="Bowers R."/>
            <person name="Lee J."/>
            <person name="Arnau Llombart V."/>
            <person name="Diaz Villanueva W."/>
            <person name="Gosliner T."/>
            <person name="Northen T."/>
            <person name="Cheng J.-F."/>
            <person name="Burkart M.D."/>
            <person name="Woyke T."/>
        </authorList>
    </citation>
    <scope>NUCLEOTIDE SEQUENCE</scope>
    <source>
        <strain evidence="7">Df01</strain>
    </source>
</reference>
<dbReference type="Gene3D" id="3.30.300.30">
    <property type="match status" value="1"/>
</dbReference>
<evidence type="ECO:0000259" key="5">
    <source>
        <dbReference type="Pfam" id="PF00501"/>
    </source>
</evidence>
<evidence type="ECO:0000313" key="8">
    <source>
        <dbReference type="Proteomes" id="UP001168167"/>
    </source>
</evidence>
<keyword evidence="2" id="KW-0436">Ligase</keyword>
<organism evidence="7 8">
    <name type="scientific">Candidatus Doriopsillibacter californiensis</name>
    <dbReference type="NCBI Taxonomy" id="2970740"/>
    <lineage>
        <taxon>Bacteria</taxon>
        <taxon>Pseudomonadati</taxon>
        <taxon>Pseudomonadota</taxon>
        <taxon>Gammaproteobacteria</taxon>
        <taxon>Candidatus Tethybacterales</taxon>
        <taxon>Candidatus Persebacteraceae</taxon>
        <taxon>Candidatus Doriopsillibacter</taxon>
    </lineage>
</organism>
<dbReference type="CDD" id="cd12118">
    <property type="entry name" value="ttLC_FACS_AEE21_like"/>
    <property type="match status" value="1"/>
</dbReference>
<evidence type="ECO:0000256" key="2">
    <source>
        <dbReference type="ARBA" id="ARBA00022598"/>
    </source>
</evidence>
<evidence type="ECO:0000256" key="1">
    <source>
        <dbReference type="ARBA" id="ARBA00006432"/>
    </source>
</evidence>
<dbReference type="InterPro" id="IPR025110">
    <property type="entry name" value="AMP-bd_C"/>
</dbReference>
<dbReference type="PANTHER" id="PTHR43859:SF4">
    <property type="entry name" value="BUTANOATE--COA LIGASE AAE1-RELATED"/>
    <property type="match status" value="1"/>
</dbReference>
<dbReference type="PANTHER" id="PTHR43859">
    <property type="entry name" value="ACYL-ACTIVATING ENZYME"/>
    <property type="match status" value="1"/>
</dbReference>
<feature type="domain" description="AMP-binding enzyme C-terminal" evidence="6">
    <location>
        <begin position="448"/>
        <end position="522"/>
    </location>
</feature>
<comment type="similarity">
    <text evidence="1">Belongs to the ATP-dependent AMP-binding enzyme family.</text>
</comment>
<feature type="domain" description="AMP-dependent synthetase/ligase" evidence="5">
    <location>
        <begin position="22"/>
        <end position="397"/>
    </location>
</feature>
<keyword evidence="8" id="KW-1185">Reference proteome</keyword>
<dbReference type="SUPFAM" id="SSF56801">
    <property type="entry name" value="Acetyl-CoA synthetase-like"/>
    <property type="match status" value="1"/>
</dbReference>
<dbReference type="InterPro" id="IPR042099">
    <property type="entry name" value="ANL_N_sf"/>
</dbReference>
<evidence type="ECO:0000259" key="6">
    <source>
        <dbReference type="Pfam" id="PF13193"/>
    </source>
</evidence>
<dbReference type="InterPro" id="IPR000873">
    <property type="entry name" value="AMP-dep_synth/lig_dom"/>
</dbReference>
<dbReference type="Gene3D" id="3.40.50.12780">
    <property type="entry name" value="N-terminal domain of ligase-like"/>
    <property type="match status" value="1"/>
</dbReference>
<dbReference type="Pfam" id="PF00501">
    <property type="entry name" value="AMP-binding"/>
    <property type="match status" value="1"/>
</dbReference>
<reference evidence="7" key="2">
    <citation type="journal article" date="2023" name="Microbiome">
        <title>Synthase-selected sorting approach identifies a beta-lactone synthase in a nudibranch symbiotic bacterium.</title>
        <authorList>
            <person name="Dzunkova M."/>
            <person name="La Clair J.J."/>
            <person name="Tyml T."/>
            <person name="Doud D."/>
            <person name="Schulz F."/>
            <person name="Piquer-Esteban S."/>
            <person name="Porcel Sanchis D."/>
            <person name="Osborn A."/>
            <person name="Robinson D."/>
            <person name="Louie K.B."/>
            <person name="Bowen B.P."/>
            <person name="Bowers R.M."/>
            <person name="Lee J."/>
            <person name="Arnau V."/>
            <person name="Diaz-Villanueva W."/>
            <person name="Stepanauskas R."/>
            <person name="Gosliner T."/>
            <person name="Date S.V."/>
            <person name="Northen T.R."/>
            <person name="Cheng J.F."/>
            <person name="Burkart M.D."/>
            <person name="Woyke T."/>
        </authorList>
    </citation>
    <scope>NUCLEOTIDE SEQUENCE</scope>
    <source>
        <strain evidence="7">Df01</strain>
    </source>
</reference>
<keyword evidence="3" id="KW-0276">Fatty acid metabolism</keyword>
<gene>
    <name evidence="7" type="ORF">NQX30_04640</name>
</gene>
<accession>A0ABT7QLQ4</accession>
<dbReference type="InterPro" id="IPR045851">
    <property type="entry name" value="AMP-bd_C_sf"/>
</dbReference>
<sequence>MDTTGLEKNAANYVPLTPLSLLQRTARVYPHRTALIYNNLKRSWKEVSERCQQLAAALQKNGIEPGDVVSFVAANTPELFEAHFAVPMSGAVLNACNVRLDATTLRYIFEHGESKIVFVDSEYASVVKSAVTGIKNPPLLVDIIDPAVPGERIGTCNYEEFMAQAENKKLFIMPKDEWTPITLNYTSGTTGNPKGVVYHHRGAYLMAMGTAVSWNVPAHNRYLCTVPMFHCNGWCHPWMQAILAGVSICMRKIDGADILRLIAKHEVQLMGGAPIVLNTIVNAAAGQPLPHKVQFISAAAPPPASVLQAAQALGFNVMHVYGLTETYGHTTMCAWKNDLWDTLPQEEQEKKMIRQGVGLPILEDWAVFDNNRNPVAQDGKTIGEIVMRGNVLMSGYLKNTSATNEVFAGGWFKTGDLGVWHEDDYLQVKDRLKDIIISGGENISSIAVENALCKHSAVAMAAVVAKPDEKWGETPCAFVEIKLDEATPTVDDIKAFCKQQLPSYMCPQHVIFFELPKTATGKIKKFELREQAKTL</sequence>
<dbReference type="NCBIfam" id="NF006020">
    <property type="entry name" value="PRK08162.1"/>
    <property type="match status" value="1"/>
</dbReference>
<name>A0ABT7QLQ4_9GAMM</name>
<evidence type="ECO:0000256" key="4">
    <source>
        <dbReference type="ARBA" id="ARBA00023098"/>
    </source>
</evidence>
<dbReference type="PROSITE" id="PS00455">
    <property type="entry name" value="AMP_BINDING"/>
    <property type="match status" value="1"/>
</dbReference>
<dbReference type="InterPro" id="IPR020845">
    <property type="entry name" value="AMP-binding_CS"/>
</dbReference>
<dbReference type="Proteomes" id="UP001168167">
    <property type="component" value="Unassembled WGS sequence"/>
</dbReference>
<dbReference type="EMBL" id="JANQAO010000003">
    <property type="protein sequence ID" value="MDM5147657.1"/>
    <property type="molecule type" value="Genomic_DNA"/>
</dbReference>
<protein>
    <submittedName>
        <fullName evidence="7">AMP-binding protein</fullName>
    </submittedName>
</protein>
<evidence type="ECO:0000256" key="3">
    <source>
        <dbReference type="ARBA" id="ARBA00022832"/>
    </source>
</evidence>